<evidence type="ECO:0000313" key="2">
    <source>
        <dbReference type="Proteomes" id="UP000253529"/>
    </source>
</evidence>
<protein>
    <submittedName>
        <fullName evidence="1">Uncharacterized protein</fullName>
    </submittedName>
</protein>
<organism evidence="1 2">
    <name type="scientific">Roseiarcus fermentans</name>
    <dbReference type="NCBI Taxonomy" id="1473586"/>
    <lineage>
        <taxon>Bacteria</taxon>
        <taxon>Pseudomonadati</taxon>
        <taxon>Pseudomonadota</taxon>
        <taxon>Alphaproteobacteria</taxon>
        <taxon>Hyphomicrobiales</taxon>
        <taxon>Roseiarcaceae</taxon>
        <taxon>Roseiarcus</taxon>
    </lineage>
</organism>
<dbReference type="Proteomes" id="UP000253529">
    <property type="component" value="Unassembled WGS sequence"/>
</dbReference>
<dbReference type="EMBL" id="QNRK01000042">
    <property type="protein sequence ID" value="RBP03829.1"/>
    <property type="molecule type" value="Genomic_DNA"/>
</dbReference>
<name>A0A366EQP6_9HYPH</name>
<gene>
    <name evidence="1" type="ORF">DFR50_14277</name>
</gene>
<evidence type="ECO:0000313" key="1">
    <source>
        <dbReference type="EMBL" id="RBP03829.1"/>
    </source>
</evidence>
<keyword evidence="2" id="KW-1185">Reference proteome</keyword>
<dbReference type="RefSeq" id="WP_113892634.1">
    <property type="nucleotide sequence ID" value="NZ_QNRK01000042.1"/>
</dbReference>
<comment type="caution">
    <text evidence="1">The sequence shown here is derived from an EMBL/GenBank/DDBJ whole genome shotgun (WGS) entry which is preliminary data.</text>
</comment>
<sequence length="157" mass="17086">MRNILFRNQNREGVVTSITTDEFLIRQRDVLAALAGPCDPGEAFDAMIRRVARRGKLTVSKAAKAWRGYAVLRGDEWERCKDAVSGLQAGVLPDEADEGTQDGRAGRGRAHDFDADTVANLVARMEALDRKIDLALARLASEPDRRGAPALEAGARA</sequence>
<accession>A0A366EQP6</accession>
<dbReference type="AlphaFoldDB" id="A0A366EQP6"/>
<reference evidence="1 2" key="1">
    <citation type="submission" date="2018-06" db="EMBL/GenBank/DDBJ databases">
        <title>Genomic Encyclopedia of Type Strains, Phase IV (KMG-IV): sequencing the most valuable type-strain genomes for metagenomic binning, comparative biology and taxonomic classification.</title>
        <authorList>
            <person name="Goeker M."/>
        </authorList>
    </citation>
    <scope>NUCLEOTIDE SEQUENCE [LARGE SCALE GENOMIC DNA]</scope>
    <source>
        <strain evidence="1 2">DSM 24875</strain>
    </source>
</reference>
<proteinExistence type="predicted"/>